<keyword evidence="2" id="KW-1185">Reference proteome</keyword>
<evidence type="ECO:0000313" key="2">
    <source>
        <dbReference type="Proteomes" id="UP000053660"/>
    </source>
</evidence>
<dbReference type="EMBL" id="KN611338">
    <property type="protein sequence ID" value="KHJ76859.1"/>
    <property type="molecule type" value="Genomic_DNA"/>
</dbReference>
<accession>A0A0B1RVZ2</accession>
<sequence>MLGSASSTRKSRKENGRISYKSSRIIWRKELGSEIRWQSTRRT</sequence>
<name>A0A0B1RVZ2_OESDE</name>
<dbReference type="AlphaFoldDB" id="A0A0B1RVZ2"/>
<gene>
    <name evidence="1" type="ORF">OESDEN_23521</name>
</gene>
<proteinExistence type="predicted"/>
<reference evidence="1 2" key="1">
    <citation type="submission" date="2014-03" db="EMBL/GenBank/DDBJ databases">
        <title>Draft genome of the hookworm Oesophagostomum dentatum.</title>
        <authorList>
            <person name="Mitreva M."/>
        </authorList>
    </citation>
    <scope>NUCLEOTIDE SEQUENCE [LARGE SCALE GENOMIC DNA]</scope>
    <source>
        <strain evidence="1 2">OD-Hann</strain>
    </source>
</reference>
<protein>
    <submittedName>
        <fullName evidence="1">Uncharacterized protein</fullName>
    </submittedName>
</protein>
<evidence type="ECO:0000313" key="1">
    <source>
        <dbReference type="EMBL" id="KHJ76859.1"/>
    </source>
</evidence>
<dbReference type="Proteomes" id="UP000053660">
    <property type="component" value="Unassembled WGS sequence"/>
</dbReference>
<organism evidence="1 2">
    <name type="scientific">Oesophagostomum dentatum</name>
    <name type="common">Nodular worm</name>
    <dbReference type="NCBI Taxonomy" id="61180"/>
    <lineage>
        <taxon>Eukaryota</taxon>
        <taxon>Metazoa</taxon>
        <taxon>Ecdysozoa</taxon>
        <taxon>Nematoda</taxon>
        <taxon>Chromadorea</taxon>
        <taxon>Rhabditida</taxon>
        <taxon>Rhabditina</taxon>
        <taxon>Rhabditomorpha</taxon>
        <taxon>Strongyloidea</taxon>
        <taxon>Strongylidae</taxon>
        <taxon>Oesophagostomum</taxon>
    </lineage>
</organism>